<protein>
    <recommendedName>
        <fullName evidence="3">Prohead protease</fullName>
    </recommendedName>
</protein>
<accession>A0ABT1S6U4</accession>
<evidence type="ECO:0008006" key="3">
    <source>
        <dbReference type="Google" id="ProtNLM"/>
    </source>
</evidence>
<organism evidence="1 2">
    <name type="scientific">Tissierella carlieri</name>
    <dbReference type="NCBI Taxonomy" id="689904"/>
    <lineage>
        <taxon>Bacteria</taxon>
        <taxon>Bacillati</taxon>
        <taxon>Bacillota</taxon>
        <taxon>Tissierellia</taxon>
        <taxon>Tissierellales</taxon>
        <taxon>Tissierellaceae</taxon>
        <taxon>Tissierella</taxon>
    </lineage>
</organism>
<sequence>MSINKYVTEALKDIGIPVSFQISKNEKYPYITFFTYLDRGTLHSDDEEKVTGYFIQIDIWSKNDYTDIAKEVHQSMLTANFIKQRYYDLYEKDTKVYHKVMRFLKEVEK</sequence>
<name>A0ABT1S6U4_9FIRM</name>
<evidence type="ECO:0000313" key="1">
    <source>
        <dbReference type="EMBL" id="MCQ4922189.1"/>
    </source>
</evidence>
<dbReference type="EMBL" id="JANGAC010000002">
    <property type="protein sequence ID" value="MCQ4922189.1"/>
    <property type="molecule type" value="Genomic_DNA"/>
</dbReference>
<evidence type="ECO:0000313" key="2">
    <source>
        <dbReference type="Proteomes" id="UP001524478"/>
    </source>
</evidence>
<keyword evidence="2" id="KW-1185">Reference proteome</keyword>
<dbReference type="RefSeq" id="WP_256310480.1">
    <property type="nucleotide sequence ID" value="NZ_JANGAC010000002.1"/>
</dbReference>
<comment type="caution">
    <text evidence="1">The sequence shown here is derived from an EMBL/GenBank/DDBJ whole genome shotgun (WGS) entry which is preliminary data.</text>
</comment>
<dbReference type="Proteomes" id="UP001524478">
    <property type="component" value="Unassembled WGS sequence"/>
</dbReference>
<gene>
    <name evidence="1" type="ORF">NE686_03775</name>
</gene>
<proteinExistence type="predicted"/>
<reference evidence="1 2" key="1">
    <citation type="submission" date="2022-06" db="EMBL/GenBank/DDBJ databases">
        <title>Isolation of gut microbiota from human fecal samples.</title>
        <authorList>
            <person name="Pamer E.G."/>
            <person name="Barat B."/>
            <person name="Waligurski E."/>
            <person name="Medina S."/>
            <person name="Paddock L."/>
            <person name="Mostad J."/>
        </authorList>
    </citation>
    <scope>NUCLEOTIDE SEQUENCE [LARGE SCALE GENOMIC DNA]</scope>
    <source>
        <strain evidence="1 2">DFI.7.95</strain>
    </source>
</reference>